<sequence length="202" mass="22501">MSEIQDKPQGRQAQRLHTRKRVLDAAVAEFGRAGAAEADIATIVEDAGVARGTFYFHFPTKEHVLLELEQREEARIAGELERYLRTPHDLAGVLAKVVRLIAALERRLGSKLFKDLLAVHFSPTRPLDDTWREHSVIALVAQEIEQAAERGEAQLVVESYHSAVFFLIGLYALLTTTSGSKALRTAVLADYVTTTLRSLEPR</sequence>
<gene>
    <name evidence="4" type="ORF">DFR71_3680</name>
</gene>
<proteinExistence type="predicted"/>
<dbReference type="GO" id="GO:0000976">
    <property type="term" value="F:transcription cis-regulatory region binding"/>
    <property type="evidence" value="ECO:0007669"/>
    <property type="project" value="TreeGrafter"/>
</dbReference>
<dbReference type="AlphaFoldDB" id="A0A4R1FQU0"/>
<comment type="caution">
    <text evidence="4">The sequence shown here is derived from an EMBL/GenBank/DDBJ whole genome shotgun (WGS) entry which is preliminary data.</text>
</comment>
<dbReference type="OrthoDB" id="4544397at2"/>
<dbReference type="PROSITE" id="PS50977">
    <property type="entry name" value="HTH_TETR_2"/>
    <property type="match status" value="1"/>
</dbReference>
<dbReference type="RefSeq" id="WP_067447047.1">
    <property type="nucleotide sequence ID" value="NZ_SMFR01000002.1"/>
</dbReference>
<dbReference type="Gene3D" id="1.10.357.10">
    <property type="entry name" value="Tetracycline Repressor, domain 2"/>
    <property type="match status" value="1"/>
</dbReference>
<keyword evidence="1 2" id="KW-0238">DNA-binding</keyword>
<feature type="domain" description="HTH tetR-type" evidence="3">
    <location>
        <begin position="16"/>
        <end position="76"/>
    </location>
</feature>
<name>A0A4R1FQU0_9NOCA</name>
<dbReference type="SUPFAM" id="SSF46689">
    <property type="entry name" value="Homeodomain-like"/>
    <property type="match status" value="1"/>
</dbReference>
<protein>
    <submittedName>
        <fullName evidence="4">TetR family transcriptional regulator</fullName>
    </submittedName>
</protein>
<feature type="DNA-binding region" description="H-T-H motif" evidence="2">
    <location>
        <begin position="39"/>
        <end position="58"/>
    </location>
</feature>
<dbReference type="InterPro" id="IPR001647">
    <property type="entry name" value="HTH_TetR"/>
</dbReference>
<dbReference type="EMBL" id="SMFR01000002">
    <property type="protein sequence ID" value="TCJ97636.1"/>
    <property type="molecule type" value="Genomic_DNA"/>
</dbReference>
<evidence type="ECO:0000256" key="1">
    <source>
        <dbReference type="ARBA" id="ARBA00023125"/>
    </source>
</evidence>
<evidence type="ECO:0000313" key="5">
    <source>
        <dbReference type="Proteomes" id="UP000294856"/>
    </source>
</evidence>
<organism evidence="4 5">
    <name type="scientific">Nocardia alba</name>
    <dbReference type="NCBI Taxonomy" id="225051"/>
    <lineage>
        <taxon>Bacteria</taxon>
        <taxon>Bacillati</taxon>
        <taxon>Actinomycetota</taxon>
        <taxon>Actinomycetes</taxon>
        <taxon>Mycobacteriales</taxon>
        <taxon>Nocardiaceae</taxon>
        <taxon>Nocardia</taxon>
    </lineage>
</organism>
<dbReference type="PANTHER" id="PTHR30055">
    <property type="entry name" value="HTH-TYPE TRANSCRIPTIONAL REGULATOR RUTR"/>
    <property type="match status" value="1"/>
</dbReference>
<reference evidence="4 5" key="1">
    <citation type="submission" date="2019-03" db="EMBL/GenBank/DDBJ databases">
        <title>Genomic Encyclopedia of Type Strains, Phase IV (KMG-IV): sequencing the most valuable type-strain genomes for metagenomic binning, comparative biology and taxonomic classification.</title>
        <authorList>
            <person name="Goeker M."/>
        </authorList>
    </citation>
    <scope>NUCLEOTIDE SEQUENCE [LARGE SCALE GENOMIC DNA]</scope>
    <source>
        <strain evidence="4 5">DSM 44684</strain>
    </source>
</reference>
<dbReference type="Pfam" id="PF00440">
    <property type="entry name" value="TetR_N"/>
    <property type="match status" value="1"/>
</dbReference>
<keyword evidence="5" id="KW-1185">Reference proteome</keyword>
<dbReference type="InterPro" id="IPR009057">
    <property type="entry name" value="Homeodomain-like_sf"/>
</dbReference>
<evidence type="ECO:0000313" key="4">
    <source>
        <dbReference type="EMBL" id="TCJ97636.1"/>
    </source>
</evidence>
<accession>A0A4R1FQU0</accession>
<dbReference type="InterPro" id="IPR050109">
    <property type="entry name" value="HTH-type_TetR-like_transc_reg"/>
</dbReference>
<dbReference type="GO" id="GO:0003700">
    <property type="term" value="F:DNA-binding transcription factor activity"/>
    <property type="evidence" value="ECO:0007669"/>
    <property type="project" value="TreeGrafter"/>
</dbReference>
<dbReference type="PRINTS" id="PR00455">
    <property type="entry name" value="HTHTETR"/>
</dbReference>
<evidence type="ECO:0000259" key="3">
    <source>
        <dbReference type="PROSITE" id="PS50977"/>
    </source>
</evidence>
<dbReference type="STRING" id="1210063.GCA_001612665_01339"/>
<dbReference type="PANTHER" id="PTHR30055:SF226">
    <property type="entry name" value="HTH-TYPE TRANSCRIPTIONAL REGULATOR PKSA"/>
    <property type="match status" value="1"/>
</dbReference>
<dbReference type="Proteomes" id="UP000294856">
    <property type="component" value="Unassembled WGS sequence"/>
</dbReference>
<evidence type="ECO:0000256" key="2">
    <source>
        <dbReference type="PROSITE-ProRule" id="PRU00335"/>
    </source>
</evidence>